<keyword evidence="3" id="KW-1185">Reference proteome</keyword>
<dbReference type="Proteomes" id="UP000587991">
    <property type="component" value="Unassembled WGS sequence"/>
</dbReference>
<name>A0A847SAV8_9NEIS</name>
<dbReference type="InterPro" id="IPR005303">
    <property type="entry name" value="MOCOS_middle"/>
</dbReference>
<gene>
    <name evidence="2" type="ORF">HF682_04795</name>
</gene>
<dbReference type="AlphaFoldDB" id="A0A847SAV8"/>
<evidence type="ECO:0000259" key="1">
    <source>
        <dbReference type="PROSITE" id="PS51340"/>
    </source>
</evidence>
<accession>A0A847SAV8</accession>
<dbReference type="RefSeq" id="WP_168876083.1">
    <property type="nucleotide sequence ID" value="NZ_JABAIM010000001.1"/>
</dbReference>
<proteinExistence type="predicted"/>
<dbReference type="Pfam" id="PF03476">
    <property type="entry name" value="MOSC_N"/>
    <property type="match status" value="1"/>
</dbReference>
<sequence length="265" mass="29208">MHLAALHHYPVKSCAGQPLAEADVSPLGLPFDRHWMLALPDGQFITGRDYPLLVRVTVVANATGLQLSAPGMPPLQVSPADCTAPVQTGVWRYQFSAWGGCQVANTWFSEYLQTACQLLYIGAETQRWHDRMEAVPLSFADGYPLLLIGQGSLDDLNSRLAQPVGMANFRPNLVIAESNAYEEDYWQRIRIGEVEFFNPKPCSRCIFTTVDPATGEKAASGEPLATLSQYRMIEPHGVCFGVNLVVSKPGTLRIGDPLEVLDWDF</sequence>
<dbReference type="SUPFAM" id="SSF50800">
    <property type="entry name" value="PK beta-barrel domain-like"/>
    <property type="match status" value="1"/>
</dbReference>
<dbReference type="InterPro" id="IPR011037">
    <property type="entry name" value="Pyrv_Knase-like_insert_dom_sf"/>
</dbReference>
<dbReference type="SUPFAM" id="SSF141673">
    <property type="entry name" value="MOSC N-terminal domain-like"/>
    <property type="match status" value="1"/>
</dbReference>
<evidence type="ECO:0000313" key="2">
    <source>
        <dbReference type="EMBL" id="NLR74469.1"/>
    </source>
</evidence>
<dbReference type="PANTHER" id="PTHR14237:SF19">
    <property type="entry name" value="MITOCHONDRIAL AMIDOXIME REDUCING COMPONENT 1"/>
    <property type="match status" value="1"/>
</dbReference>
<dbReference type="PROSITE" id="PS51340">
    <property type="entry name" value="MOSC"/>
    <property type="match status" value="1"/>
</dbReference>
<feature type="domain" description="MOSC" evidence="1">
    <location>
        <begin position="116"/>
        <end position="261"/>
    </location>
</feature>
<reference evidence="2 3" key="1">
    <citation type="submission" date="2020-04" db="EMBL/GenBank/DDBJ databases">
        <title>Draft genome of Leeia sp. IMCC25680.</title>
        <authorList>
            <person name="Song J."/>
            <person name="Cho J.-C."/>
        </authorList>
    </citation>
    <scope>NUCLEOTIDE SEQUENCE [LARGE SCALE GENOMIC DNA]</scope>
    <source>
        <strain evidence="2 3">IMCC25680</strain>
    </source>
</reference>
<dbReference type="GO" id="GO:0030170">
    <property type="term" value="F:pyridoxal phosphate binding"/>
    <property type="evidence" value="ECO:0007669"/>
    <property type="project" value="InterPro"/>
</dbReference>
<dbReference type="EMBL" id="JABAIM010000001">
    <property type="protein sequence ID" value="NLR74469.1"/>
    <property type="molecule type" value="Genomic_DNA"/>
</dbReference>
<dbReference type="PANTHER" id="PTHR14237">
    <property type="entry name" value="MOLYBDOPTERIN COFACTOR SULFURASE MOSC"/>
    <property type="match status" value="1"/>
</dbReference>
<dbReference type="InterPro" id="IPR005302">
    <property type="entry name" value="MoCF_Sase_C"/>
</dbReference>
<dbReference type="GO" id="GO:0003824">
    <property type="term" value="F:catalytic activity"/>
    <property type="evidence" value="ECO:0007669"/>
    <property type="project" value="InterPro"/>
</dbReference>
<dbReference type="Pfam" id="PF03473">
    <property type="entry name" value="MOSC"/>
    <property type="match status" value="1"/>
</dbReference>
<dbReference type="GO" id="GO:0030151">
    <property type="term" value="F:molybdenum ion binding"/>
    <property type="evidence" value="ECO:0007669"/>
    <property type="project" value="InterPro"/>
</dbReference>
<organism evidence="2 3">
    <name type="scientific">Leeia aquatica</name>
    <dbReference type="NCBI Taxonomy" id="2725557"/>
    <lineage>
        <taxon>Bacteria</taxon>
        <taxon>Pseudomonadati</taxon>
        <taxon>Pseudomonadota</taxon>
        <taxon>Betaproteobacteria</taxon>
        <taxon>Neisseriales</taxon>
        <taxon>Leeiaceae</taxon>
        <taxon>Leeia</taxon>
    </lineage>
</organism>
<evidence type="ECO:0000313" key="3">
    <source>
        <dbReference type="Proteomes" id="UP000587991"/>
    </source>
</evidence>
<protein>
    <submittedName>
        <fullName evidence="2">MOSC domain-containing protein</fullName>
    </submittedName>
</protein>
<comment type="caution">
    <text evidence="2">The sequence shown here is derived from an EMBL/GenBank/DDBJ whole genome shotgun (WGS) entry which is preliminary data.</text>
</comment>